<dbReference type="InterPro" id="IPR001647">
    <property type="entry name" value="HTH_TetR"/>
</dbReference>
<keyword evidence="2 4" id="KW-0238">DNA-binding</keyword>
<dbReference type="PROSITE" id="PS50977">
    <property type="entry name" value="HTH_TETR_2"/>
    <property type="match status" value="1"/>
</dbReference>
<evidence type="ECO:0000256" key="1">
    <source>
        <dbReference type="ARBA" id="ARBA00023015"/>
    </source>
</evidence>
<dbReference type="InterPro" id="IPR050109">
    <property type="entry name" value="HTH-type_TetR-like_transc_reg"/>
</dbReference>
<feature type="domain" description="HTH tetR-type" evidence="5">
    <location>
        <begin position="16"/>
        <end position="76"/>
    </location>
</feature>
<evidence type="ECO:0000313" key="7">
    <source>
        <dbReference type="Proteomes" id="UP001597237"/>
    </source>
</evidence>
<name>A0ABW4MY35_9CAUL</name>
<proteinExistence type="predicted"/>
<dbReference type="PANTHER" id="PTHR30055">
    <property type="entry name" value="HTH-TYPE TRANSCRIPTIONAL REGULATOR RUTR"/>
    <property type="match status" value="1"/>
</dbReference>
<keyword evidence="1" id="KW-0805">Transcription regulation</keyword>
<dbReference type="RefSeq" id="WP_377280551.1">
    <property type="nucleotide sequence ID" value="NZ_JBHRSI010000001.1"/>
</dbReference>
<evidence type="ECO:0000313" key="6">
    <source>
        <dbReference type="EMBL" id="MFD1782393.1"/>
    </source>
</evidence>
<accession>A0ABW4MY35</accession>
<comment type="caution">
    <text evidence="6">The sequence shown here is derived from an EMBL/GenBank/DDBJ whole genome shotgun (WGS) entry which is preliminary data.</text>
</comment>
<dbReference type="InterPro" id="IPR009057">
    <property type="entry name" value="Homeodomain-like_sf"/>
</dbReference>
<evidence type="ECO:0000259" key="5">
    <source>
        <dbReference type="PROSITE" id="PS50977"/>
    </source>
</evidence>
<keyword evidence="7" id="KW-1185">Reference proteome</keyword>
<dbReference type="PRINTS" id="PR00455">
    <property type="entry name" value="HTHTETR"/>
</dbReference>
<dbReference type="Pfam" id="PF00440">
    <property type="entry name" value="TetR_N"/>
    <property type="match status" value="1"/>
</dbReference>
<protein>
    <submittedName>
        <fullName evidence="6">TetR/AcrR family transcriptional regulator</fullName>
    </submittedName>
</protein>
<evidence type="ECO:0000256" key="2">
    <source>
        <dbReference type="ARBA" id="ARBA00023125"/>
    </source>
</evidence>
<dbReference type="Gene3D" id="1.10.357.10">
    <property type="entry name" value="Tetracycline Repressor, domain 2"/>
    <property type="match status" value="1"/>
</dbReference>
<dbReference type="EMBL" id="JBHUEY010000001">
    <property type="protein sequence ID" value="MFD1782393.1"/>
    <property type="molecule type" value="Genomic_DNA"/>
</dbReference>
<keyword evidence="3" id="KW-0804">Transcription</keyword>
<sequence>MVQRTYVQSRRAEAAAETRRRIVEATFTLHAEQGVAATSMKQIAERAGVSVGTVYHHFPTYDDAIAACGAHVFSLAPPPDERVFENLTDPRERIAALFHAAYGQYRTVPMMEAARSDQHVSPVLRQVFAEEAQRRAGLARQALGPAAEDRELARLAAGLLDIGVWSALTRAGLTTEAAARAMAEAVASRLPPNPS</sequence>
<dbReference type="SUPFAM" id="SSF46689">
    <property type="entry name" value="Homeodomain-like"/>
    <property type="match status" value="1"/>
</dbReference>
<evidence type="ECO:0000256" key="3">
    <source>
        <dbReference type="ARBA" id="ARBA00023163"/>
    </source>
</evidence>
<organism evidence="6 7">
    <name type="scientific">Phenylobacterium terrae</name>
    <dbReference type="NCBI Taxonomy" id="2665495"/>
    <lineage>
        <taxon>Bacteria</taxon>
        <taxon>Pseudomonadati</taxon>
        <taxon>Pseudomonadota</taxon>
        <taxon>Alphaproteobacteria</taxon>
        <taxon>Caulobacterales</taxon>
        <taxon>Caulobacteraceae</taxon>
        <taxon>Phenylobacterium</taxon>
    </lineage>
</organism>
<feature type="DNA-binding region" description="H-T-H motif" evidence="4">
    <location>
        <begin position="39"/>
        <end position="58"/>
    </location>
</feature>
<evidence type="ECO:0000256" key="4">
    <source>
        <dbReference type="PROSITE-ProRule" id="PRU00335"/>
    </source>
</evidence>
<gene>
    <name evidence="6" type="ORF">ACFSC0_03220</name>
</gene>
<dbReference type="PANTHER" id="PTHR30055:SF234">
    <property type="entry name" value="HTH-TYPE TRANSCRIPTIONAL REGULATOR BETI"/>
    <property type="match status" value="1"/>
</dbReference>
<dbReference type="Proteomes" id="UP001597237">
    <property type="component" value="Unassembled WGS sequence"/>
</dbReference>
<reference evidence="7" key="1">
    <citation type="journal article" date="2019" name="Int. J. Syst. Evol. Microbiol.">
        <title>The Global Catalogue of Microorganisms (GCM) 10K type strain sequencing project: providing services to taxonomists for standard genome sequencing and annotation.</title>
        <authorList>
            <consortium name="The Broad Institute Genomics Platform"/>
            <consortium name="The Broad Institute Genome Sequencing Center for Infectious Disease"/>
            <person name="Wu L."/>
            <person name="Ma J."/>
        </authorList>
    </citation>
    <scope>NUCLEOTIDE SEQUENCE [LARGE SCALE GENOMIC DNA]</scope>
    <source>
        <strain evidence="7">DFY28</strain>
    </source>
</reference>